<evidence type="ECO:0000313" key="1">
    <source>
        <dbReference type="EMBL" id="MCI21909.1"/>
    </source>
</evidence>
<reference evidence="1 2" key="1">
    <citation type="journal article" date="2018" name="Front. Plant Sci.">
        <title>Red Clover (Trifolium pratense) and Zigzag Clover (T. medium) - A Picture of Genomic Similarities and Differences.</title>
        <authorList>
            <person name="Dluhosova J."/>
            <person name="Istvanek J."/>
            <person name="Nedelnik J."/>
            <person name="Repkova J."/>
        </authorList>
    </citation>
    <scope>NUCLEOTIDE SEQUENCE [LARGE SCALE GENOMIC DNA]</scope>
    <source>
        <strain evidence="2">cv. 10/8</strain>
        <tissue evidence="1">Leaf</tissue>
    </source>
</reference>
<dbReference type="EMBL" id="LXQA010127430">
    <property type="protein sequence ID" value="MCI21909.1"/>
    <property type="molecule type" value="Genomic_DNA"/>
</dbReference>
<feature type="non-terminal residue" evidence="1">
    <location>
        <position position="1"/>
    </location>
</feature>
<keyword evidence="2" id="KW-1185">Reference proteome</keyword>
<sequence length="28" mass="3228">KNEVRIPMKKAKGKRSWNLVKIGSRSES</sequence>
<dbReference type="AlphaFoldDB" id="A0A392QDE6"/>
<protein>
    <submittedName>
        <fullName evidence="1">Uncharacterized protein</fullName>
    </submittedName>
</protein>
<proteinExistence type="predicted"/>
<comment type="caution">
    <text evidence="1">The sequence shown here is derived from an EMBL/GenBank/DDBJ whole genome shotgun (WGS) entry which is preliminary data.</text>
</comment>
<accession>A0A392QDE6</accession>
<name>A0A392QDE6_9FABA</name>
<dbReference type="Proteomes" id="UP000265520">
    <property type="component" value="Unassembled WGS sequence"/>
</dbReference>
<organism evidence="1 2">
    <name type="scientific">Trifolium medium</name>
    <dbReference type="NCBI Taxonomy" id="97028"/>
    <lineage>
        <taxon>Eukaryota</taxon>
        <taxon>Viridiplantae</taxon>
        <taxon>Streptophyta</taxon>
        <taxon>Embryophyta</taxon>
        <taxon>Tracheophyta</taxon>
        <taxon>Spermatophyta</taxon>
        <taxon>Magnoliopsida</taxon>
        <taxon>eudicotyledons</taxon>
        <taxon>Gunneridae</taxon>
        <taxon>Pentapetalae</taxon>
        <taxon>rosids</taxon>
        <taxon>fabids</taxon>
        <taxon>Fabales</taxon>
        <taxon>Fabaceae</taxon>
        <taxon>Papilionoideae</taxon>
        <taxon>50 kb inversion clade</taxon>
        <taxon>NPAAA clade</taxon>
        <taxon>Hologalegina</taxon>
        <taxon>IRL clade</taxon>
        <taxon>Trifolieae</taxon>
        <taxon>Trifolium</taxon>
    </lineage>
</organism>
<evidence type="ECO:0000313" key="2">
    <source>
        <dbReference type="Proteomes" id="UP000265520"/>
    </source>
</evidence>